<dbReference type="Gene3D" id="1.10.600.10">
    <property type="entry name" value="Farnesyl Diphosphate Synthase"/>
    <property type="match status" value="1"/>
</dbReference>
<dbReference type="GO" id="GO:0008299">
    <property type="term" value="P:isoprenoid biosynthetic process"/>
    <property type="evidence" value="ECO:0007669"/>
    <property type="project" value="UniProtKB-KW"/>
</dbReference>
<dbReference type="RefSeq" id="WP_157722188.1">
    <property type="nucleotide sequence ID" value="NZ_FLSL01000084.1"/>
</dbReference>
<keyword evidence="5" id="KW-0460">Magnesium</keyword>
<keyword evidence="4" id="KW-0479">Metal-binding</keyword>
<proteinExistence type="inferred from homology"/>
<dbReference type="PANTHER" id="PTHR43281:SF1">
    <property type="entry name" value="FARNESYL DIPHOSPHATE SYNTHASE"/>
    <property type="match status" value="1"/>
</dbReference>
<dbReference type="SUPFAM" id="SSF48576">
    <property type="entry name" value="Terpenoid synthases"/>
    <property type="match status" value="1"/>
</dbReference>
<gene>
    <name evidence="8" type="ORF">Ark11_0046</name>
</gene>
<comment type="cofactor">
    <cofactor evidence="1">
        <name>Mg(2+)</name>
        <dbReference type="ChEBI" id="CHEBI:18420"/>
    </cofactor>
</comment>
<evidence type="ECO:0000256" key="5">
    <source>
        <dbReference type="ARBA" id="ARBA00022842"/>
    </source>
</evidence>
<dbReference type="Pfam" id="PF00348">
    <property type="entry name" value="polyprenyl_synt"/>
    <property type="match status" value="1"/>
</dbReference>
<dbReference type="InterPro" id="IPR008949">
    <property type="entry name" value="Isoprenoid_synthase_dom_sf"/>
</dbReference>
<sequence length="318" mass="35367">MSGSYHDWAQYVCSQVYNHLISEVRKKISDDDNQLAKAILYATSNPGRALRPQLVFAARNAVGELPNEEQPLALAIAGSVELIHIMSLIYDDLPCMDNSPTRRGHPSVHKIYGENIAILAADSLKSLAFEQLSTIDSLSYPGILLRLLSYLSQASGYSGICLGQAIDLVNDKNYRNESSVLDMYFLKTGKLIVASIFMGAWSNPHMSEELLEPLSRFAKNLGVSFQIINDLRDNLFVNETGKIPHQDLEQDKNTLLSYHGPQVCARIALDLLEKSRVDAELLPGDSSRFCQILAWVVQQIPIGFRSGTCRKTKSLHET</sequence>
<dbReference type="PROSITE" id="PS00723">
    <property type="entry name" value="POLYPRENYL_SYNTHASE_1"/>
    <property type="match status" value="1"/>
</dbReference>
<dbReference type="CDD" id="cd00685">
    <property type="entry name" value="Trans_IPPS_HT"/>
    <property type="match status" value="1"/>
</dbReference>
<dbReference type="GO" id="GO:0004659">
    <property type="term" value="F:prenyltransferase activity"/>
    <property type="evidence" value="ECO:0007669"/>
    <property type="project" value="InterPro"/>
</dbReference>
<dbReference type="GO" id="GO:0046872">
    <property type="term" value="F:metal ion binding"/>
    <property type="evidence" value="ECO:0007669"/>
    <property type="project" value="UniProtKB-KW"/>
</dbReference>
<evidence type="ECO:0000256" key="6">
    <source>
        <dbReference type="ARBA" id="ARBA00023229"/>
    </source>
</evidence>
<dbReference type="EMBL" id="LN906597">
    <property type="protein sequence ID" value="CUT16906.1"/>
    <property type="molecule type" value="Genomic_DNA"/>
</dbReference>
<evidence type="ECO:0000256" key="1">
    <source>
        <dbReference type="ARBA" id="ARBA00001946"/>
    </source>
</evidence>
<reference evidence="9" key="1">
    <citation type="submission" date="2015-11" db="EMBL/GenBank/DDBJ databases">
        <authorList>
            <person name="Seth-Smith H.M.B."/>
        </authorList>
    </citation>
    <scope>NUCLEOTIDE SEQUENCE [LARGE SCALE GENOMIC DNA]</scope>
    <source>
        <strain evidence="9">2013Ark11</strain>
    </source>
</reference>
<dbReference type="Proteomes" id="UP000198651">
    <property type="component" value="Chromosome I"/>
</dbReference>
<evidence type="ECO:0000313" key="9">
    <source>
        <dbReference type="Proteomes" id="UP000198651"/>
    </source>
</evidence>
<accession>A0A0S4M2D0</accession>
<keyword evidence="3 7" id="KW-0808">Transferase</keyword>
<dbReference type="AlphaFoldDB" id="A0A0S4M2D0"/>
<dbReference type="InterPro" id="IPR033749">
    <property type="entry name" value="Polyprenyl_synt_CS"/>
</dbReference>
<dbReference type="OrthoDB" id="9805316at2"/>
<dbReference type="SFLD" id="SFLDS00005">
    <property type="entry name" value="Isoprenoid_Synthase_Type_I"/>
    <property type="match status" value="1"/>
</dbReference>
<dbReference type="STRING" id="1561003.Ark11_0046"/>
<evidence type="ECO:0000256" key="2">
    <source>
        <dbReference type="ARBA" id="ARBA00006706"/>
    </source>
</evidence>
<protein>
    <submittedName>
        <fullName evidence="8">Putative farnesyl diphosphate synthase</fullName>
    </submittedName>
</protein>
<comment type="similarity">
    <text evidence="2 7">Belongs to the FPP/GGPP synthase family.</text>
</comment>
<evidence type="ECO:0000256" key="3">
    <source>
        <dbReference type="ARBA" id="ARBA00022679"/>
    </source>
</evidence>
<dbReference type="PANTHER" id="PTHR43281">
    <property type="entry name" value="FARNESYL DIPHOSPHATE SYNTHASE"/>
    <property type="match status" value="1"/>
</dbReference>
<keyword evidence="6" id="KW-0414">Isoprene biosynthesis</keyword>
<dbReference type="InterPro" id="IPR000092">
    <property type="entry name" value="Polyprenyl_synt"/>
</dbReference>
<evidence type="ECO:0000256" key="7">
    <source>
        <dbReference type="RuleBase" id="RU004466"/>
    </source>
</evidence>
<organism evidence="8 9">
    <name type="scientific">Candidatus Ichthyocystis hellenicum</name>
    <dbReference type="NCBI Taxonomy" id="1561003"/>
    <lineage>
        <taxon>Bacteria</taxon>
        <taxon>Pseudomonadati</taxon>
        <taxon>Pseudomonadota</taxon>
        <taxon>Betaproteobacteria</taxon>
        <taxon>Burkholderiales</taxon>
        <taxon>Candidatus Ichthyocystis</taxon>
    </lineage>
</organism>
<evidence type="ECO:0000313" key="8">
    <source>
        <dbReference type="EMBL" id="CUT16906.1"/>
    </source>
</evidence>
<name>A0A0S4M2D0_9BURK</name>
<keyword evidence="9" id="KW-1185">Reference proteome</keyword>
<evidence type="ECO:0000256" key="4">
    <source>
        <dbReference type="ARBA" id="ARBA00022723"/>
    </source>
</evidence>